<sequence length="162" mass="17935">MAAEASALQKTLIEYLSTLFHLTLSFDGWTSQVHDDIYMVHITTAIQRSFLVGGLVLTSESVTSELLSMKLIELILIYGAAAFSIVVSDTTGNVKKAQELICAKFPWILNCGDPCHQLNLMVKDLIVGSKRHPKIKPFADIISAISTITTYFSHSNYGQLWL</sequence>
<dbReference type="Proteomes" id="UP001175227">
    <property type="component" value="Unassembled WGS sequence"/>
</dbReference>
<evidence type="ECO:0000313" key="2">
    <source>
        <dbReference type="Proteomes" id="UP001175227"/>
    </source>
</evidence>
<evidence type="ECO:0000313" key="1">
    <source>
        <dbReference type="EMBL" id="KAK0486425.1"/>
    </source>
</evidence>
<accession>A0AA39PM88</accession>
<gene>
    <name evidence="1" type="ORF">IW261DRAFT_1416205</name>
</gene>
<dbReference type="EMBL" id="JAUEPR010000004">
    <property type="protein sequence ID" value="KAK0486425.1"/>
    <property type="molecule type" value="Genomic_DNA"/>
</dbReference>
<evidence type="ECO:0008006" key="3">
    <source>
        <dbReference type="Google" id="ProtNLM"/>
    </source>
</evidence>
<organism evidence="1 2">
    <name type="scientific">Armillaria novae-zelandiae</name>
    <dbReference type="NCBI Taxonomy" id="153914"/>
    <lineage>
        <taxon>Eukaryota</taxon>
        <taxon>Fungi</taxon>
        <taxon>Dikarya</taxon>
        <taxon>Basidiomycota</taxon>
        <taxon>Agaricomycotina</taxon>
        <taxon>Agaricomycetes</taxon>
        <taxon>Agaricomycetidae</taxon>
        <taxon>Agaricales</taxon>
        <taxon>Marasmiineae</taxon>
        <taxon>Physalacriaceae</taxon>
        <taxon>Armillaria</taxon>
    </lineage>
</organism>
<keyword evidence="2" id="KW-1185">Reference proteome</keyword>
<dbReference type="AlphaFoldDB" id="A0AA39PM88"/>
<comment type="caution">
    <text evidence="1">The sequence shown here is derived from an EMBL/GenBank/DDBJ whole genome shotgun (WGS) entry which is preliminary data.</text>
</comment>
<dbReference type="SUPFAM" id="SSF53098">
    <property type="entry name" value="Ribonuclease H-like"/>
    <property type="match status" value="1"/>
</dbReference>
<protein>
    <recommendedName>
        <fullName evidence="3">DUF659 domain-containing protein</fullName>
    </recommendedName>
</protein>
<proteinExistence type="predicted"/>
<dbReference type="InterPro" id="IPR012337">
    <property type="entry name" value="RNaseH-like_sf"/>
</dbReference>
<reference evidence="1" key="1">
    <citation type="submission" date="2023-06" db="EMBL/GenBank/DDBJ databases">
        <authorList>
            <consortium name="Lawrence Berkeley National Laboratory"/>
            <person name="Ahrendt S."/>
            <person name="Sahu N."/>
            <person name="Indic B."/>
            <person name="Wong-Bajracharya J."/>
            <person name="Merenyi Z."/>
            <person name="Ke H.-M."/>
            <person name="Monk M."/>
            <person name="Kocsube S."/>
            <person name="Drula E."/>
            <person name="Lipzen A."/>
            <person name="Balint B."/>
            <person name="Henrissat B."/>
            <person name="Andreopoulos B."/>
            <person name="Martin F.M."/>
            <person name="Harder C.B."/>
            <person name="Rigling D."/>
            <person name="Ford K.L."/>
            <person name="Foster G.D."/>
            <person name="Pangilinan J."/>
            <person name="Papanicolaou A."/>
            <person name="Barry K."/>
            <person name="LaButti K."/>
            <person name="Viragh M."/>
            <person name="Koriabine M."/>
            <person name="Yan M."/>
            <person name="Riley R."/>
            <person name="Champramary S."/>
            <person name="Plett K.L."/>
            <person name="Tsai I.J."/>
            <person name="Slot J."/>
            <person name="Sipos G."/>
            <person name="Plett J."/>
            <person name="Nagy L.G."/>
            <person name="Grigoriev I.V."/>
        </authorList>
    </citation>
    <scope>NUCLEOTIDE SEQUENCE</scope>
    <source>
        <strain evidence="1">ICMP 16352</strain>
    </source>
</reference>
<name>A0AA39PM88_9AGAR</name>